<accession>A0ABU4BUW8</accession>
<dbReference type="RefSeq" id="WP_317542341.1">
    <property type="nucleotide sequence ID" value="NZ_JAWLKB010000006.1"/>
</dbReference>
<dbReference type="Gene3D" id="3.40.109.10">
    <property type="entry name" value="NADH Oxidase"/>
    <property type="match status" value="1"/>
</dbReference>
<dbReference type="Gene3D" id="3.40.50.720">
    <property type="entry name" value="NAD(P)-binding Rossmann-like Domain"/>
    <property type="match status" value="1"/>
</dbReference>
<keyword evidence="4" id="KW-1185">Reference proteome</keyword>
<protein>
    <submittedName>
        <fullName evidence="3">Rv1355c family protein</fullName>
    </submittedName>
</protein>
<dbReference type="SUPFAM" id="SSF55469">
    <property type="entry name" value="FMN-dependent nitroreductase-like"/>
    <property type="match status" value="1"/>
</dbReference>
<proteinExistence type="predicted"/>
<evidence type="ECO:0000256" key="1">
    <source>
        <dbReference type="SAM" id="MobiDB-lite"/>
    </source>
</evidence>
<feature type="region of interest" description="Disordered" evidence="1">
    <location>
        <begin position="349"/>
        <end position="369"/>
    </location>
</feature>
<evidence type="ECO:0000313" key="3">
    <source>
        <dbReference type="EMBL" id="MDV6268019.1"/>
    </source>
</evidence>
<comment type="caution">
    <text evidence="3">The sequence shown here is derived from an EMBL/GenBank/DDBJ whole genome shotgun (WGS) entry which is preliminary data.</text>
</comment>
<name>A0ABU4BUW8_RHOGO</name>
<evidence type="ECO:0000259" key="2">
    <source>
        <dbReference type="Pfam" id="PF00899"/>
    </source>
</evidence>
<dbReference type="Pfam" id="PF00899">
    <property type="entry name" value="ThiF"/>
    <property type="match status" value="1"/>
</dbReference>
<sequence length="719" mass="77278">MDSAMVSAGNEALWRARVFDERVAADAASLEEVRRQPDTLALDHRARFRDELSGLRDLPDRRVVDEPCRWVYYPWRRELVGIVGPQSFSLLRLDRNRNKITRDEQARLRRLRVGIVGLSVGNVIAQALALEGLCGELRLADFDSIDLSNLNRIPVGITDVGVNKAVVAARRVAELDPYLAVSVFTAGVTDASVEKIVDGLDLVVEECDSLDAKMSIRRVARGRGIPVIMETTDRGLLDIERFDLEPQRPLFHGLLGSVDTATLAGLTAQEKIPHALALLSAAELSAKMAASLVEVGSTLSTWPQLGSECFAGASAVATAVRRFGLGESLPSGRIRIDSGARLNCLRDPLVDEDGSQSDVPETSVAAGAAPTMPADGVEAVLEAIRWAPSGGNAQPWAVEVDGPVIHVHADRDRTSLMDLEGRATHVAIGAAVYNAKVAAAAHGILGDTVLLPDPDSVDLVASVKLGETTNQLLAQHYPAMMERSTNRGVGVQAPIGRELEDALQGAARDEGGNLHLYTDPRDLGVFGDVVGAADRIRYLTPMLHEQMIGELRWPGSETANTGIDIRTLGLADSEVAFLDVVRRSDVVTRLARWGAGEVLGISARDRITSSSAFGVVTVDGSCLDDYVRGGSAAEAVWVCAQEHGLGVQPMSPVFLYARDGSDCARLSDPFASELDALRLRMRVLLDLGSEESIALVLRLSHCPPETVRSARLPANSIRR</sequence>
<dbReference type="InterPro" id="IPR045886">
    <property type="entry name" value="ThiF/MoeB/HesA"/>
</dbReference>
<feature type="domain" description="THIF-type NAD/FAD binding fold" evidence="2">
    <location>
        <begin position="94"/>
        <end position="253"/>
    </location>
</feature>
<dbReference type="Proteomes" id="UP001185927">
    <property type="component" value="Unassembled WGS sequence"/>
</dbReference>
<dbReference type="InterPro" id="IPR035985">
    <property type="entry name" value="Ubiquitin-activating_enz"/>
</dbReference>
<dbReference type="PANTHER" id="PTHR43267:SF3">
    <property type="entry name" value="THIF PROTEIN"/>
    <property type="match status" value="1"/>
</dbReference>
<reference evidence="3 4" key="1">
    <citation type="submission" date="2023-10" db="EMBL/GenBank/DDBJ databases">
        <title>Development of a sustainable strategy for remediation of hydrocarbon-contaminated territories based on the waste exchange concept.</title>
        <authorList>
            <person name="Krivoruchko A."/>
        </authorList>
    </citation>
    <scope>NUCLEOTIDE SEQUENCE [LARGE SCALE GENOMIC DNA]</scope>
    <source>
        <strain evidence="3 4">IEGM 1203</strain>
    </source>
</reference>
<gene>
    <name evidence="3" type="ORF">R3Q16_15515</name>
</gene>
<dbReference type="InterPro" id="IPR000594">
    <property type="entry name" value="ThiF_NAD_FAD-bd"/>
</dbReference>
<dbReference type="PANTHER" id="PTHR43267">
    <property type="entry name" value="TRNA THREONYLCARBAMOYLADENOSINE DEHYDRATASE"/>
    <property type="match status" value="1"/>
</dbReference>
<dbReference type="SUPFAM" id="SSF69572">
    <property type="entry name" value="Activating enzymes of the ubiquitin-like proteins"/>
    <property type="match status" value="1"/>
</dbReference>
<dbReference type="CDD" id="cd01483">
    <property type="entry name" value="E1_enzyme_family"/>
    <property type="match status" value="1"/>
</dbReference>
<evidence type="ECO:0000313" key="4">
    <source>
        <dbReference type="Proteomes" id="UP001185927"/>
    </source>
</evidence>
<dbReference type="EMBL" id="JAWLKB010000006">
    <property type="protein sequence ID" value="MDV6268019.1"/>
    <property type="molecule type" value="Genomic_DNA"/>
</dbReference>
<dbReference type="NCBIfam" id="NF005901">
    <property type="entry name" value="PRK07877.1"/>
    <property type="match status" value="1"/>
</dbReference>
<organism evidence="3 4">
    <name type="scientific">Rhodococcus globerulus</name>
    <dbReference type="NCBI Taxonomy" id="33008"/>
    <lineage>
        <taxon>Bacteria</taxon>
        <taxon>Bacillati</taxon>
        <taxon>Actinomycetota</taxon>
        <taxon>Actinomycetes</taxon>
        <taxon>Mycobacteriales</taxon>
        <taxon>Nocardiaceae</taxon>
        <taxon>Rhodococcus</taxon>
    </lineage>
</organism>
<dbReference type="InterPro" id="IPR000415">
    <property type="entry name" value="Nitroreductase-like"/>
</dbReference>